<dbReference type="Pfam" id="PF03235">
    <property type="entry name" value="GmrSD_N"/>
    <property type="match status" value="1"/>
</dbReference>
<dbReference type="InterPro" id="IPR004919">
    <property type="entry name" value="GmrSD_N"/>
</dbReference>
<reference evidence="3" key="1">
    <citation type="submission" date="2021-02" db="EMBL/GenBank/DDBJ databases">
        <authorList>
            <person name="Vanwijnsberghe S."/>
        </authorList>
    </citation>
    <scope>NUCLEOTIDE SEQUENCE</scope>
    <source>
        <strain evidence="3">R-70211</strain>
    </source>
</reference>
<keyword evidence="4" id="KW-1185">Reference proteome</keyword>
<name>A0A9N8R3W5_9BURK</name>
<dbReference type="PANTHER" id="PTHR37292:SF2">
    <property type="entry name" value="DUF262 DOMAIN-CONTAINING PROTEIN"/>
    <property type="match status" value="1"/>
</dbReference>
<evidence type="ECO:0000313" key="4">
    <source>
        <dbReference type="Proteomes" id="UP000675121"/>
    </source>
</evidence>
<feature type="domain" description="GmrSD restriction endonucleases N-terminal" evidence="1">
    <location>
        <begin position="20"/>
        <end position="248"/>
    </location>
</feature>
<gene>
    <name evidence="3" type="ORF">R70211_06843</name>
</gene>
<evidence type="ECO:0000313" key="3">
    <source>
        <dbReference type="EMBL" id="CAE6959597.1"/>
    </source>
</evidence>
<dbReference type="PANTHER" id="PTHR37292">
    <property type="entry name" value="VNG6097C"/>
    <property type="match status" value="1"/>
</dbReference>
<evidence type="ECO:0008006" key="5">
    <source>
        <dbReference type="Google" id="ProtNLM"/>
    </source>
</evidence>
<organism evidence="3 4">
    <name type="scientific">Paraburkholderia domus</name>
    <dbReference type="NCBI Taxonomy" id="2793075"/>
    <lineage>
        <taxon>Bacteria</taxon>
        <taxon>Pseudomonadati</taxon>
        <taxon>Pseudomonadota</taxon>
        <taxon>Betaproteobacteria</taxon>
        <taxon>Burkholderiales</taxon>
        <taxon>Burkholderiaceae</taxon>
        <taxon>Paraburkholderia</taxon>
    </lineage>
</organism>
<protein>
    <recommendedName>
        <fullName evidence="5">DUF262 domain-containing protein</fullName>
    </recommendedName>
</protein>
<accession>A0A9N8R3W5</accession>
<dbReference type="Proteomes" id="UP000675121">
    <property type="component" value="Unassembled WGS sequence"/>
</dbReference>
<dbReference type="AlphaFoldDB" id="A0A9N8R3W5"/>
<dbReference type="InterPro" id="IPR011089">
    <property type="entry name" value="GmrSD_C"/>
</dbReference>
<evidence type="ECO:0000259" key="2">
    <source>
        <dbReference type="Pfam" id="PF07510"/>
    </source>
</evidence>
<evidence type="ECO:0000259" key="1">
    <source>
        <dbReference type="Pfam" id="PF03235"/>
    </source>
</evidence>
<dbReference type="RefSeq" id="WP_201139476.1">
    <property type="nucleotide sequence ID" value="NZ_CAJNAS010000030.1"/>
</dbReference>
<comment type="caution">
    <text evidence="3">The sequence shown here is derived from an EMBL/GenBank/DDBJ whole genome shotgun (WGS) entry which is preliminary data.</text>
</comment>
<dbReference type="Pfam" id="PF07510">
    <property type="entry name" value="GmrSD_C"/>
    <property type="match status" value="1"/>
</dbReference>
<feature type="domain" description="GmrSD restriction endonucleases C-terminal" evidence="2">
    <location>
        <begin position="433"/>
        <end position="554"/>
    </location>
</feature>
<sequence>MQNRKLSLRKIISYLNSDESEGGGFWLPNIQRPFVWSEEQITRLFDSIMREYPISTLLAWKTKERVKHRKFIDNYHYDIKLSDFNVPENSRSKIMVLDGQQRLQSLFIGLKGSYEGKELYFDILSGGEVAAPEDIRFRFAFKTCAQAAWPWTRFKDIVLINNKLDTQIAKSLAEKGPEDLTTKQRDQLEINVGRIRKEFVNDDNITYQELDGIDNPDAYTLDDIVEIFIRANSGGTKLGRSDLLFSLLTASWEDADGEMESLLEDVNAGGFAFDRDFVLKCCLCVLGKGARYEVDKFRDGETKEEIVEKWKQISDAIKGVRDFVVSKTYIRSDKAMPSYQALIPLIYLRYHYPSSFTQPAPLQEYLLRVLVTGVFSGSPDNLIDRIVRRLQDDKGFVLGHVFDVIRDDGRNLDITAEVIFNQSYASRGIHLFFNLWYGTFNYQPALDANGPQVDHIFAQSLLKKVKDINPETNRPILRYRAEQRDQIANCMLLTQAENGFSGKCDKTPEEWFSPVRFSSAEAHKEYLDLHLIPNDPVLWKLDSFDDFVDARKELIKNKFQYMFRPTA</sequence>
<proteinExistence type="predicted"/>
<dbReference type="EMBL" id="CAJNAS010000030">
    <property type="protein sequence ID" value="CAE6959597.1"/>
    <property type="molecule type" value="Genomic_DNA"/>
</dbReference>